<comment type="caution">
    <text evidence="2">The sequence shown here is derived from an EMBL/GenBank/DDBJ whole genome shotgun (WGS) entry which is preliminary data.</text>
</comment>
<dbReference type="RefSeq" id="WP_133472205.1">
    <property type="nucleotide sequence ID" value="NZ_CP118069.1"/>
</dbReference>
<proteinExistence type="predicted"/>
<evidence type="ECO:0000313" key="3">
    <source>
        <dbReference type="Proteomes" id="UP001434419"/>
    </source>
</evidence>
<sequence>MTEATKLAEMTKDQLIKIVDQLQNEKKEQAKKDNASVYERLSKVDVSKFVDKKNGLNYLSWAKAWGLVKSIFPDASYKLREYPYYTQTADGNYQQIGTHDYLRTEYGVEVEASVTIKGETYSSKLYVMDFHNRALDPKKVTYFEINKTQMRALTKALAFAGLGLNIYAGEDLPSNDEKTPQRKERVTEQELIEKARKSRTQYGGDNELVTDIVGLEIDGDKQANAFLNQWCKKDKKNKNLYKFIMKNQLATHGMKVGA</sequence>
<name>A0ABV2BC57_9LACO</name>
<keyword evidence="3" id="KW-1185">Reference proteome</keyword>
<dbReference type="Proteomes" id="UP001434419">
    <property type="component" value="Unassembled WGS sequence"/>
</dbReference>
<dbReference type="EMBL" id="JBETVU010000012">
    <property type="protein sequence ID" value="MES5150815.1"/>
    <property type="molecule type" value="Genomic_DNA"/>
</dbReference>
<reference evidence="2" key="1">
    <citation type="submission" date="2024-06" db="EMBL/GenBank/DDBJ databases">
        <title>Vaginal Lactobacillus fatty acid response mechanisms reveal a metabolite-targeted strategy for bacterial vaginosis treatment.</title>
        <authorList>
            <person name="Zhu M."/>
            <person name="Blainey P.C."/>
            <person name="Bloom S.M."/>
            <person name="Kwon D.S."/>
        </authorList>
    </citation>
    <scope>NUCLEOTIDE SEQUENCE</scope>
    <source>
        <strain evidence="2">194_F1_1</strain>
    </source>
</reference>
<accession>A0ABV2BC57</accession>
<gene>
    <name evidence="2" type="ORF">ABVC42_13240</name>
</gene>
<organism evidence="2 3">
    <name type="scientific">Lactobacillus crispatus</name>
    <dbReference type="NCBI Taxonomy" id="47770"/>
    <lineage>
        <taxon>Bacteria</taxon>
        <taxon>Bacillati</taxon>
        <taxon>Bacillota</taxon>
        <taxon>Bacilli</taxon>
        <taxon>Lactobacillales</taxon>
        <taxon>Lactobacillaceae</taxon>
        <taxon>Lactobacillus</taxon>
    </lineage>
</organism>
<protein>
    <submittedName>
        <fullName evidence="2">DUF1071 domain-containing protein</fullName>
    </submittedName>
</protein>
<evidence type="ECO:0000313" key="2">
    <source>
        <dbReference type="EMBL" id="MES5150815.1"/>
    </source>
</evidence>
<evidence type="ECO:0000259" key="1">
    <source>
        <dbReference type="Pfam" id="PF06378"/>
    </source>
</evidence>
<feature type="domain" description="SSAP RNA binding" evidence="1">
    <location>
        <begin position="37"/>
        <end position="199"/>
    </location>
</feature>
<dbReference type="Pfam" id="PF06378">
    <property type="entry name" value="SSAP_Sak"/>
    <property type="match status" value="1"/>
</dbReference>
<dbReference type="InterPro" id="IPR009425">
    <property type="entry name" value="DSRM_SSAP"/>
</dbReference>